<name>E0UF64_GLOV7</name>
<dbReference type="AlphaFoldDB" id="E0UF64"/>
<protein>
    <submittedName>
        <fullName evidence="2">Uncharacterized protein</fullName>
    </submittedName>
</protein>
<evidence type="ECO:0000313" key="2">
    <source>
        <dbReference type="EMBL" id="ADN14316.1"/>
    </source>
</evidence>
<keyword evidence="1" id="KW-0472">Membrane</keyword>
<dbReference type="Proteomes" id="UP000008206">
    <property type="component" value="Chromosome"/>
</dbReference>
<dbReference type="STRING" id="497965.Cyan7822_2338"/>
<dbReference type="EMBL" id="CP002198">
    <property type="protein sequence ID" value="ADN14316.1"/>
    <property type="molecule type" value="Genomic_DNA"/>
</dbReference>
<reference evidence="3" key="1">
    <citation type="journal article" date="2011" name="MBio">
        <title>Novel metabolic attributes of the genus Cyanothece, comprising a group of unicellular nitrogen-fixing Cyanobacteria.</title>
        <authorList>
            <person name="Bandyopadhyay A."/>
            <person name="Elvitigala T."/>
            <person name="Welsh E."/>
            <person name="Stockel J."/>
            <person name="Liberton M."/>
            <person name="Min H."/>
            <person name="Sherman L.A."/>
            <person name="Pakrasi H.B."/>
        </authorList>
    </citation>
    <scope>NUCLEOTIDE SEQUENCE [LARGE SCALE GENOMIC DNA]</scope>
    <source>
        <strain evidence="3">PCC 7822</strain>
    </source>
</reference>
<evidence type="ECO:0000256" key="1">
    <source>
        <dbReference type="SAM" id="Phobius"/>
    </source>
</evidence>
<proteinExistence type="predicted"/>
<gene>
    <name evidence="2" type="ordered locus">Cyan7822_2338</name>
</gene>
<dbReference type="HOGENOM" id="CLU_2154170_0_0_3"/>
<keyword evidence="1" id="KW-1133">Transmembrane helix</keyword>
<dbReference type="OrthoDB" id="560556at2"/>
<accession>E0UF64</accession>
<sequence>MKHYCDQWIEEWCQNNGWTDLVVGGYNQYWAFPPHAVMPEPIPSKVLRLIKAEKGLCIEEKAWLSLLSVVSVGAIILSFLLKSPMPLVLAFAFDAIAVAKLEVEDI</sequence>
<keyword evidence="3" id="KW-1185">Reference proteome</keyword>
<keyword evidence="1" id="KW-0812">Transmembrane</keyword>
<organism evidence="2 3">
    <name type="scientific">Gloeothece verrucosa (strain PCC 7822)</name>
    <name type="common">Cyanothece sp. (strain PCC 7822)</name>
    <dbReference type="NCBI Taxonomy" id="497965"/>
    <lineage>
        <taxon>Bacteria</taxon>
        <taxon>Bacillati</taxon>
        <taxon>Cyanobacteriota</taxon>
        <taxon>Cyanophyceae</taxon>
        <taxon>Oscillatoriophycideae</taxon>
        <taxon>Chroococcales</taxon>
        <taxon>Aphanothecaceae</taxon>
        <taxon>Gloeothece</taxon>
        <taxon>Gloeothece verrucosa</taxon>
    </lineage>
</organism>
<dbReference type="KEGG" id="cyj:Cyan7822_2338"/>
<evidence type="ECO:0000313" key="3">
    <source>
        <dbReference type="Proteomes" id="UP000008206"/>
    </source>
</evidence>
<feature type="transmembrane region" description="Helical" evidence="1">
    <location>
        <begin position="62"/>
        <end position="81"/>
    </location>
</feature>
<dbReference type="RefSeq" id="WP_013322421.1">
    <property type="nucleotide sequence ID" value="NC_014501.1"/>
</dbReference>
<dbReference type="eggNOG" id="COG0494">
    <property type="taxonomic scope" value="Bacteria"/>
</dbReference>